<protein>
    <submittedName>
        <fullName evidence="2">Uncharacterized protein</fullName>
    </submittedName>
</protein>
<sequence length="151" mass="16618">MEIIQLIKIGNSNPKVENSIAQFKKLIEILNTKNLPENIVEKINSEISVLNSSEVDGNLFLHLLKKRQNAITKLIEKELKLVPKNHYRNLWLVLGMTAFGLPLGVVFGLSLGNIGLLGIGLPIGMAIGLLVGSLMDKKALENGKQLDIELK</sequence>
<keyword evidence="1" id="KW-0472">Membrane</keyword>
<feature type="transmembrane region" description="Helical" evidence="1">
    <location>
        <begin position="90"/>
        <end position="109"/>
    </location>
</feature>
<dbReference type="EMBL" id="JADEYP010000050">
    <property type="protein sequence ID" value="MCA5006809.1"/>
    <property type="molecule type" value="Genomic_DNA"/>
</dbReference>
<keyword evidence="3" id="KW-1185">Reference proteome</keyword>
<comment type="caution">
    <text evidence="2">The sequence shown here is derived from an EMBL/GenBank/DDBJ whole genome shotgun (WGS) entry which is preliminary data.</text>
</comment>
<dbReference type="RefSeq" id="WP_225555162.1">
    <property type="nucleotide sequence ID" value="NZ_JADEYP010000050.1"/>
</dbReference>
<dbReference type="Proteomes" id="UP001165302">
    <property type="component" value="Unassembled WGS sequence"/>
</dbReference>
<accession>A0ABS7ZDK3</accession>
<evidence type="ECO:0000313" key="3">
    <source>
        <dbReference type="Proteomes" id="UP001165302"/>
    </source>
</evidence>
<reference evidence="2" key="1">
    <citation type="submission" date="2020-10" db="EMBL/GenBank/DDBJ databases">
        <authorList>
            <person name="Lu T."/>
            <person name="Wang Q."/>
            <person name="Han X."/>
        </authorList>
    </citation>
    <scope>NUCLEOTIDE SEQUENCE</scope>
    <source>
        <strain evidence="2">WQ 366</strain>
    </source>
</reference>
<proteinExistence type="predicted"/>
<keyword evidence="1" id="KW-1133">Transmembrane helix</keyword>
<organism evidence="2 3">
    <name type="scientific">Sphingobacterium bovistauri</name>
    <dbReference type="NCBI Taxonomy" id="2781959"/>
    <lineage>
        <taxon>Bacteria</taxon>
        <taxon>Pseudomonadati</taxon>
        <taxon>Bacteroidota</taxon>
        <taxon>Sphingobacteriia</taxon>
        <taxon>Sphingobacteriales</taxon>
        <taxon>Sphingobacteriaceae</taxon>
        <taxon>Sphingobacterium</taxon>
    </lineage>
</organism>
<evidence type="ECO:0000256" key="1">
    <source>
        <dbReference type="SAM" id="Phobius"/>
    </source>
</evidence>
<gene>
    <name evidence="2" type="ORF">IPZ78_16840</name>
</gene>
<evidence type="ECO:0000313" key="2">
    <source>
        <dbReference type="EMBL" id="MCA5006809.1"/>
    </source>
</evidence>
<name>A0ABS7ZDK3_9SPHI</name>
<feature type="transmembrane region" description="Helical" evidence="1">
    <location>
        <begin position="115"/>
        <end position="135"/>
    </location>
</feature>
<keyword evidence="1" id="KW-0812">Transmembrane</keyword>